<evidence type="ECO:0000313" key="3">
    <source>
        <dbReference type="Proteomes" id="UP001141552"/>
    </source>
</evidence>
<gene>
    <name evidence="2" type="ORF">Tsubulata_038573</name>
</gene>
<dbReference type="PANTHER" id="PTHR46033:SF1">
    <property type="entry name" value="PROTEIN MAIN-LIKE 2"/>
    <property type="match status" value="1"/>
</dbReference>
<dbReference type="AlphaFoldDB" id="A0A9Q0JL61"/>
<comment type="caution">
    <text evidence="2">The sequence shown here is derived from an EMBL/GenBank/DDBJ whole genome shotgun (WGS) entry which is preliminary data.</text>
</comment>
<name>A0A9Q0JL61_9ROSI</name>
<sequence>MPTESSLGEDAVIVASGDPIADDPGPIDPYVLYDQEDHVSSAVWEGLERGALRCHEHTSKLEEWRLTPKQIELVEKAGFKYFRKIEAFSLDNQLISALVERWRKETNTFHLPCGEMTITLDEVALNLGLAIDGVPVVEAEVEDSNTVPICEKLLGKIPSSMDRRGGFLKLSWLKDSFSQLPEDAPVEQLESCTRAYLLYLVGSTIFSTTSGNTVPVMYLPLFADFEKAGKYAWGAAALAFLYRALGNATNKSQSTISGCLTLLQCWSYWHINIGRPKLNQEHHSDVFPLALRWKQKLSGLRAKCDVVQYRKQLDCLQSSEVVWQPYENVESTIPEEFKDSLILGKSKTTLICLDKVERHLPDRCLRQFGMHQPIPEEVLRIRGHEGEVEPSKIMRSSCAEWARRRDLIVEEDDAIDENDYKRWYSKITRRYIGRHTPMESSFRLAVTALTKMQELGKTLSRDNMTLANQRALDNIMNTLTESLKNPFVSTKFTKGKLPTRSAKKQKLIEA</sequence>
<dbReference type="Pfam" id="PF10536">
    <property type="entry name" value="PMD"/>
    <property type="match status" value="1"/>
</dbReference>
<dbReference type="PANTHER" id="PTHR46033">
    <property type="entry name" value="PROTEIN MAIN-LIKE 2"/>
    <property type="match status" value="1"/>
</dbReference>
<keyword evidence="3" id="KW-1185">Reference proteome</keyword>
<dbReference type="Proteomes" id="UP001141552">
    <property type="component" value="Unassembled WGS sequence"/>
</dbReference>
<proteinExistence type="predicted"/>
<evidence type="ECO:0000313" key="2">
    <source>
        <dbReference type="EMBL" id="KAJ4844997.1"/>
    </source>
</evidence>
<evidence type="ECO:0000259" key="1">
    <source>
        <dbReference type="Pfam" id="PF10536"/>
    </source>
</evidence>
<dbReference type="OrthoDB" id="1503671at2759"/>
<reference evidence="2" key="1">
    <citation type="submission" date="2022-02" db="EMBL/GenBank/DDBJ databases">
        <authorList>
            <person name="Henning P.M."/>
            <person name="McCubbin A.G."/>
            <person name="Shore J.S."/>
        </authorList>
    </citation>
    <scope>NUCLEOTIDE SEQUENCE</scope>
    <source>
        <strain evidence="2">F60SS</strain>
        <tissue evidence="2">Leaves</tissue>
    </source>
</reference>
<dbReference type="EMBL" id="JAKUCV010001810">
    <property type="protein sequence ID" value="KAJ4844997.1"/>
    <property type="molecule type" value="Genomic_DNA"/>
</dbReference>
<reference evidence="2" key="2">
    <citation type="journal article" date="2023" name="Plants (Basel)">
        <title>Annotation of the Turnera subulata (Passifloraceae) Draft Genome Reveals the S-Locus Evolved after the Divergence of Turneroideae from Passifloroideae in a Stepwise Manner.</title>
        <authorList>
            <person name="Henning P.M."/>
            <person name="Roalson E.H."/>
            <person name="Mir W."/>
            <person name="McCubbin A.G."/>
            <person name="Shore J.S."/>
        </authorList>
    </citation>
    <scope>NUCLEOTIDE SEQUENCE</scope>
    <source>
        <strain evidence="2">F60SS</strain>
    </source>
</reference>
<organism evidence="2 3">
    <name type="scientific">Turnera subulata</name>
    <dbReference type="NCBI Taxonomy" id="218843"/>
    <lineage>
        <taxon>Eukaryota</taxon>
        <taxon>Viridiplantae</taxon>
        <taxon>Streptophyta</taxon>
        <taxon>Embryophyta</taxon>
        <taxon>Tracheophyta</taxon>
        <taxon>Spermatophyta</taxon>
        <taxon>Magnoliopsida</taxon>
        <taxon>eudicotyledons</taxon>
        <taxon>Gunneridae</taxon>
        <taxon>Pentapetalae</taxon>
        <taxon>rosids</taxon>
        <taxon>fabids</taxon>
        <taxon>Malpighiales</taxon>
        <taxon>Passifloraceae</taxon>
        <taxon>Turnera</taxon>
    </lineage>
</organism>
<feature type="domain" description="Aminotransferase-like plant mobile" evidence="1">
    <location>
        <begin position="78"/>
        <end position="424"/>
    </location>
</feature>
<dbReference type="GO" id="GO:0010073">
    <property type="term" value="P:meristem maintenance"/>
    <property type="evidence" value="ECO:0007669"/>
    <property type="project" value="InterPro"/>
</dbReference>
<protein>
    <recommendedName>
        <fullName evidence="1">Aminotransferase-like plant mobile domain-containing protein</fullName>
    </recommendedName>
</protein>
<accession>A0A9Q0JL61</accession>
<dbReference type="InterPro" id="IPR044824">
    <property type="entry name" value="MAIN-like"/>
</dbReference>
<dbReference type="InterPro" id="IPR019557">
    <property type="entry name" value="AminoTfrase-like_pln_mobile"/>
</dbReference>